<keyword evidence="1" id="KW-0464">Manganese</keyword>
<sequence>METMETIWKQAENLKEELVARRRNLHSHPETGWTEFRTASLIIKELEALGYEVHFGAEVVAEASMMGRPSAAELERYMKRAVTEGADLALVEKMAGGKTGVVGILDTGRPGKTVAFRFDMDCNDVEEDKGEGHRPAAEGFCSTHTKAMHACGHDGHVTIGLAVAKLLKENMDKLHGRIKLIFQPAEEGVRGALAMVDAGVVDDVDYLFGGHIGFKCTQADTLVTMTDGFLATTKLDAEFHGVSAHAGAAPEEGKNALLAAAQAAISLSTISRHSQGSSRINVGVLNAGTGRNVVPDIASMKIETRGGNTEINEFMVKEARRMLQAAADLYDVKVDISLAGGAPASIYDKELAEEIAALVKEKCGYAHVLTYVDMGGSEDCTYFMDRVQKRGGKAAYMMYGTPIAAGHHNSHFDFDEEVLWKAAATLTELAVKYSA</sequence>
<dbReference type="GO" id="GO:0016805">
    <property type="term" value="F:dipeptidase activity"/>
    <property type="evidence" value="ECO:0007669"/>
    <property type="project" value="TreeGrafter"/>
</dbReference>
<feature type="binding site" evidence="1">
    <location>
        <position position="151"/>
    </location>
    <ligand>
        <name>Mn(2+)</name>
        <dbReference type="ChEBI" id="CHEBI:29035"/>
        <label>2</label>
    </ligand>
</feature>
<dbReference type="Pfam" id="PF01546">
    <property type="entry name" value="Peptidase_M20"/>
    <property type="match status" value="1"/>
</dbReference>
<evidence type="ECO:0000259" key="2">
    <source>
        <dbReference type="Pfam" id="PF07687"/>
    </source>
</evidence>
<dbReference type="Proteomes" id="UP000198943">
    <property type="component" value="Unassembled WGS sequence"/>
</dbReference>
<dbReference type="Gene3D" id="3.40.630.10">
    <property type="entry name" value="Zn peptidases"/>
    <property type="match status" value="2"/>
</dbReference>
<feature type="binding site" evidence="1">
    <location>
        <position position="211"/>
    </location>
    <ligand>
        <name>Mn(2+)</name>
        <dbReference type="ChEBI" id="CHEBI:29035"/>
        <label>2</label>
    </ligand>
</feature>
<gene>
    <name evidence="3" type="ORF">SAMN04487864_12012</name>
</gene>
<dbReference type="GO" id="GO:0046657">
    <property type="term" value="P:folic acid catabolic process"/>
    <property type="evidence" value="ECO:0007669"/>
    <property type="project" value="TreeGrafter"/>
</dbReference>
<comment type="cofactor">
    <cofactor evidence="1">
        <name>Mn(2+)</name>
        <dbReference type="ChEBI" id="CHEBI:29035"/>
    </cofactor>
    <text evidence="1">The Mn(2+) ion enhances activity.</text>
</comment>
<proteinExistence type="predicted"/>
<evidence type="ECO:0000256" key="1">
    <source>
        <dbReference type="PIRSR" id="PIRSR005962-1"/>
    </source>
</evidence>
<organism evidence="3 4">
    <name type="scientific">Succiniclasticum ruminis</name>
    <dbReference type="NCBI Taxonomy" id="40841"/>
    <lineage>
        <taxon>Bacteria</taxon>
        <taxon>Bacillati</taxon>
        <taxon>Bacillota</taxon>
        <taxon>Negativicutes</taxon>
        <taxon>Acidaminococcales</taxon>
        <taxon>Acidaminococcaceae</taxon>
        <taxon>Succiniclasticum</taxon>
    </lineage>
</organism>
<dbReference type="Pfam" id="PF07687">
    <property type="entry name" value="M20_dimer"/>
    <property type="match status" value="1"/>
</dbReference>
<feature type="binding site" evidence="1">
    <location>
        <position position="187"/>
    </location>
    <ligand>
        <name>Mn(2+)</name>
        <dbReference type="ChEBI" id="CHEBI:29035"/>
        <label>2</label>
    </ligand>
</feature>
<dbReference type="InterPro" id="IPR011650">
    <property type="entry name" value="Peptidase_M20_dimer"/>
</dbReference>
<feature type="binding site" evidence="1">
    <location>
        <position position="153"/>
    </location>
    <ligand>
        <name>Mn(2+)</name>
        <dbReference type="ChEBI" id="CHEBI:29035"/>
        <label>2</label>
    </ligand>
</feature>
<dbReference type="InterPro" id="IPR036264">
    <property type="entry name" value="Bact_exopeptidase_dim_dom"/>
</dbReference>
<dbReference type="InterPro" id="IPR017439">
    <property type="entry name" value="Amidohydrolase"/>
</dbReference>
<keyword evidence="1" id="KW-0479">Metal-binding</keyword>
<feature type="domain" description="Peptidase M20 dimerisation" evidence="2">
    <location>
        <begin position="237"/>
        <end position="327"/>
    </location>
</feature>
<protein>
    <submittedName>
        <fullName evidence="3">Aminobenzoyl-glutamate utilization protein A</fullName>
    </submittedName>
</protein>
<dbReference type="GO" id="GO:0005737">
    <property type="term" value="C:cytoplasm"/>
    <property type="evidence" value="ECO:0007669"/>
    <property type="project" value="TreeGrafter"/>
</dbReference>
<evidence type="ECO:0000313" key="4">
    <source>
        <dbReference type="Proteomes" id="UP000198943"/>
    </source>
</evidence>
<reference evidence="4" key="1">
    <citation type="submission" date="2016-10" db="EMBL/GenBank/DDBJ databases">
        <authorList>
            <person name="Varghese N."/>
            <person name="Submissions S."/>
        </authorList>
    </citation>
    <scope>NUCLEOTIDE SEQUENCE [LARGE SCALE GENOMIC DNA]</scope>
    <source>
        <strain evidence="4">DSM 11005</strain>
    </source>
</reference>
<dbReference type="NCBIfam" id="TIGR01891">
    <property type="entry name" value="amidohydrolases"/>
    <property type="match status" value="1"/>
</dbReference>
<dbReference type="SUPFAM" id="SSF53187">
    <property type="entry name" value="Zn-dependent exopeptidases"/>
    <property type="match status" value="1"/>
</dbReference>
<keyword evidence="4" id="KW-1185">Reference proteome</keyword>
<evidence type="ECO:0000313" key="3">
    <source>
        <dbReference type="EMBL" id="SDC75301.1"/>
    </source>
</evidence>
<dbReference type="InterPro" id="IPR052030">
    <property type="entry name" value="Peptidase_M20/M20A_hydrolases"/>
</dbReference>
<accession>A0A1G6P5R0</accession>
<dbReference type="GO" id="GO:0071713">
    <property type="term" value="F:para-aminobenzoyl-glutamate hydrolase activity"/>
    <property type="evidence" value="ECO:0007669"/>
    <property type="project" value="TreeGrafter"/>
</dbReference>
<name>A0A1G6P5R0_9FIRM</name>
<dbReference type="EMBL" id="FMYW01000020">
    <property type="protein sequence ID" value="SDC75301.1"/>
    <property type="molecule type" value="Genomic_DNA"/>
</dbReference>
<dbReference type="PIRSF" id="PIRSF005962">
    <property type="entry name" value="Pept_M20D_amidohydro"/>
    <property type="match status" value="1"/>
</dbReference>
<dbReference type="GO" id="GO:0046872">
    <property type="term" value="F:metal ion binding"/>
    <property type="evidence" value="ECO:0007669"/>
    <property type="project" value="UniProtKB-KW"/>
</dbReference>
<dbReference type="SUPFAM" id="SSF55031">
    <property type="entry name" value="Bacterial exopeptidase dimerisation domain"/>
    <property type="match status" value="1"/>
</dbReference>
<dbReference type="PANTHER" id="PTHR30575">
    <property type="entry name" value="PEPTIDASE M20"/>
    <property type="match status" value="1"/>
</dbReference>
<feature type="binding site" evidence="1">
    <location>
        <position position="408"/>
    </location>
    <ligand>
        <name>Mn(2+)</name>
        <dbReference type="ChEBI" id="CHEBI:29035"/>
        <label>2</label>
    </ligand>
</feature>
<dbReference type="PANTHER" id="PTHR30575:SF3">
    <property type="entry name" value="PEPTIDASE M20 DIMERISATION DOMAIN-CONTAINING PROTEIN"/>
    <property type="match status" value="1"/>
</dbReference>
<dbReference type="AlphaFoldDB" id="A0A1G6P5R0"/>
<dbReference type="InterPro" id="IPR002933">
    <property type="entry name" value="Peptidase_M20"/>
</dbReference>